<comment type="caution">
    <text evidence="1">The sequence shown here is derived from an EMBL/GenBank/DDBJ whole genome shotgun (WGS) entry which is preliminary data.</text>
</comment>
<accession>A0ABD7PYR1</accession>
<protein>
    <submittedName>
        <fullName evidence="1">Uncharacterized protein</fullName>
    </submittedName>
</protein>
<dbReference type="Proteomes" id="UP000292036">
    <property type="component" value="Unassembled WGS sequence"/>
</dbReference>
<gene>
    <name evidence="1" type="ORF">ELI19_22005</name>
</gene>
<name>A0ABD7PYR1_RHILE</name>
<evidence type="ECO:0000313" key="1">
    <source>
        <dbReference type="EMBL" id="TAW32019.1"/>
    </source>
</evidence>
<reference evidence="1 2" key="1">
    <citation type="submission" date="2019-02" db="EMBL/GenBank/DDBJ databases">
        <title>The genomic architecture of introgression among sibling species of bacteria.</title>
        <authorList>
            <person name="Cavassim M.I.A."/>
            <person name="Moeskjaer S."/>
            <person name="Moslemi C."/>
            <person name="Fields B."/>
            <person name="Bachmann A."/>
            <person name="Vilhjalmsson B."/>
            <person name="Schierup M.H."/>
            <person name="Young J.P.W."/>
            <person name="Andersen S.U."/>
        </authorList>
    </citation>
    <scope>NUCLEOTIDE SEQUENCE [LARGE SCALE GENOMIC DNA]</scope>
    <source>
        <strain evidence="1 2">SM151B</strain>
    </source>
</reference>
<dbReference type="AlphaFoldDB" id="A0ABD7PYR1"/>
<evidence type="ECO:0000313" key="2">
    <source>
        <dbReference type="Proteomes" id="UP000292036"/>
    </source>
</evidence>
<proteinExistence type="predicted"/>
<sequence length="92" mass="10460">MLADRRQVDRKSFDLHVILLPSLRRRASLQTPKGRCSTLNCCIILSSNRFRLKDKIMQQPVLQLTPWTASTCFMRAVASSGSARTRALSARR</sequence>
<organism evidence="1 2">
    <name type="scientific">Rhizobium leguminosarum</name>
    <dbReference type="NCBI Taxonomy" id="384"/>
    <lineage>
        <taxon>Bacteria</taxon>
        <taxon>Pseudomonadati</taxon>
        <taxon>Pseudomonadota</taxon>
        <taxon>Alphaproteobacteria</taxon>
        <taxon>Hyphomicrobiales</taxon>
        <taxon>Rhizobiaceae</taxon>
        <taxon>Rhizobium/Agrobacterium group</taxon>
        <taxon>Rhizobium</taxon>
    </lineage>
</organism>
<dbReference type="EMBL" id="SIPS01000001">
    <property type="protein sequence ID" value="TAW32019.1"/>
    <property type="molecule type" value="Genomic_DNA"/>
</dbReference>